<evidence type="ECO:0000313" key="2">
    <source>
        <dbReference type="Proteomes" id="UP000636793"/>
    </source>
</evidence>
<evidence type="ECO:0008006" key="3">
    <source>
        <dbReference type="Google" id="ProtNLM"/>
    </source>
</evidence>
<comment type="caution">
    <text evidence="1">The sequence shown here is derived from an EMBL/GenBank/DDBJ whole genome shotgun (WGS) entry which is preliminary data.</text>
</comment>
<dbReference type="AlphaFoldDB" id="A0A916WZF8"/>
<dbReference type="RefSeq" id="WP_188838887.1">
    <property type="nucleotide sequence ID" value="NZ_BMHI01000007.1"/>
</dbReference>
<dbReference type="Proteomes" id="UP000636793">
    <property type="component" value="Unassembled WGS sequence"/>
</dbReference>
<organism evidence="1 2">
    <name type="scientific">Flexivirga endophytica</name>
    <dbReference type="NCBI Taxonomy" id="1849103"/>
    <lineage>
        <taxon>Bacteria</taxon>
        <taxon>Bacillati</taxon>
        <taxon>Actinomycetota</taxon>
        <taxon>Actinomycetes</taxon>
        <taxon>Micrococcales</taxon>
        <taxon>Dermacoccaceae</taxon>
        <taxon>Flexivirga</taxon>
    </lineage>
</organism>
<dbReference type="Pfam" id="PF10604">
    <property type="entry name" value="Polyketide_cyc2"/>
    <property type="match status" value="1"/>
</dbReference>
<dbReference type="EMBL" id="BMHI01000007">
    <property type="protein sequence ID" value="GGB45320.1"/>
    <property type="molecule type" value="Genomic_DNA"/>
</dbReference>
<reference evidence="1" key="2">
    <citation type="submission" date="2020-09" db="EMBL/GenBank/DDBJ databases">
        <authorList>
            <person name="Sun Q."/>
            <person name="Zhou Y."/>
        </authorList>
    </citation>
    <scope>NUCLEOTIDE SEQUENCE</scope>
    <source>
        <strain evidence="1">CGMCC 1.15085</strain>
    </source>
</reference>
<reference evidence="1" key="1">
    <citation type="journal article" date="2014" name="Int. J. Syst. Evol. Microbiol.">
        <title>Complete genome sequence of Corynebacterium casei LMG S-19264T (=DSM 44701T), isolated from a smear-ripened cheese.</title>
        <authorList>
            <consortium name="US DOE Joint Genome Institute (JGI-PGF)"/>
            <person name="Walter F."/>
            <person name="Albersmeier A."/>
            <person name="Kalinowski J."/>
            <person name="Ruckert C."/>
        </authorList>
    </citation>
    <scope>NUCLEOTIDE SEQUENCE</scope>
    <source>
        <strain evidence="1">CGMCC 1.15085</strain>
    </source>
</reference>
<dbReference type="InterPro" id="IPR019587">
    <property type="entry name" value="Polyketide_cyclase/dehydratase"/>
</dbReference>
<keyword evidence="2" id="KW-1185">Reference proteome</keyword>
<proteinExistence type="predicted"/>
<evidence type="ECO:0000313" key="1">
    <source>
        <dbReference type="EMBL" id="GGB45320.1"/>
    </source>
</evidence>
<dbReference type="InterPro" id="IPR023393">
    <property type="entry name" value="START-like_dom_sf"/>
</dbReference>
<dbReference type="Gene3D" id="3.30.530.20">
    <property type="match status" value="1"/>
</dbReference>
<name>A0A916WZF8_9MICO</name>
<accession>A0A916WZF8</accession>
<dbReference type="SUPFAM" id="SSF55961">
    <property type="entry name" value="Bet v1-like"/>
    <property type="match status" value="1"/>
</dbReference>
<protein>
    <recommendedName>
        <fullName evidence="3">SRPBCC family protein</fullName>
    </recommendedName>
</protein>
<gene>
    <name evidence="1" type="ORF">GCM10011492_40530</name>
</gene>
<sequence>MSDVVLVQESSASVARLWQVATDWPGHSRFFPLTTVRVDAGSPGVDLRLHATTRIGPLRLHDPMVVTRWSPPGERGSCELRKTGRILGGRTLLEVEPVGAGSRLRWTTDVGPAPHWLRRLAVPVAKVSAIPLYRHVVRAIAREAEHD</sequence>